<proteinExistence type="predicted"/>
<reference evidence="2" key="1">
    <citation type="journal article" date="2019" name="Int. J. Syst. Evol. Microbiol.">
        <title>The Global Catalogue of Microorganisms (GCM) 10K type strain sequencing project: providing services to taxonomists for standard genome sequencing and annotation.</title>
        <authorList>
            <consortium name="The Broad Institute Genomics Platform"/>
            <consortium name="The Broad Institute Genome Sequencing Center for Infectious Disease"/>
            <person name="Wu L."/>
            <person name="Ma J."/>
        </authorList>
    </citation>
    <scope>NUCLEOTIDE SEQUENCE [LARGE SCALE GENOMIC DNA]</scope>
    <source>
        <strain evidence="2">JCM 17705</strain>
    </source>
</reference>
<sequence>MIEDGPSTAPGILVINVKDSKTGQTKEICTDVTSLYWSLQNEFPHLTDADLKKELLNHAEGRMFTFKKTEALVRLNFYKYQLKDEIAISKTIKQRHLIDSLSYMIELKDSLSKRFYAYSEQRDSILKEISDSIKVSRPLTEEETKMINNLRDQYYDEYYNNTKFDSYRKISSLGIHLMNTWNHNIKPYKTDYDNASQEVARLNLKFFKRYINKYGLSFCHVAFKNGIMSYFGDDNPGIYFSMITK</sequence>
<gene>
    <name evidence="1" type="ORF">GCM10023149_20910</name>
</gene>
<keyword evidence="2" id="KW-1185">Reference proteome</keyword>
<dbReference type="Proteomes" id="UP001500582">
    <property type="component" value="Unassembled WGS sequence"/>
</dbReference>
<organism evidence="1 2">
    <name type="scientific">Mucilaginibacter gynuensis</name>
    <dbReference type="NCBI Taxonomy" id="1302236"/>
    <lineage>
        <taxon>Bacteria</taxon>
        <taxon>Pseudomonadati</taxon>
        <taxon>Bacteroidota</taxon>
        <taxon>Sphingobacteriia</taxon>
        <taxon>Sphingobacteriales</taxon>
        <taxon>Sphingobacteriaceae</taxon>
        <taxon>Mucilaginibacter</taxon>
    </lineage>
</organism>
<dbReference type="EMBL" id="BAABFT010000004">
    <property type="protein sequence ID" value="GAA4321182.1"/>
    <property type="molecule type" value="Genomic_DNA"/>
</dbReference>
<protein>
    <submittedName>
        <fullName evidence="1">Uncharacterized protein</fullName>
    </submittedName>
</protein>
<accession>A0ABP8GC04</accession>
<evidence type="ECO:0000313" key="1">
    <source>
        <dbReference type="EMBL" id="GAA4321182.1"/>
    </source>
</evidence>
<name>A0ABP8GC04_9SPHI</name>
<evidence type="ECO:0000313" key="2">
    <source>
        <dbReference type="Proteomes" id="UP001500582"/>
    </source>
</evidence>
<comment type="caution">
    <text evidence="1">The sequence shown here is derived from an EMBL/GenBank/DDBJ whole genome shotgun (WGS) entry which is preliminary data.</text>
</comment>